<evidence type="ECO:0000313" key="1">
    <source>
        <dbReference type="EMBL" id="PQM47507.1"/>
    </source>
</evidence>
<name>A0A2S8BLF2_9MYCO</name>
<evidence type="ECO:0000313" key="2">
    <source>
        <dbReference type="Proteomes" id="UP000238296"/>
    </source>
</evidence>
<sequence length="142" mass="15754">MNDHDVLPPIETATDPVHSAADLRQRWRALMGPLGFGERLLWFGFIGPDRRFIKMLNQVAIGPRPQPRILKNLMSALRTLLRDAVPPHSSVALLLTGPGRGAVSSADRVWSTQLTEMAARFDVPLEPIFRANDEVLVQVDPA</sequence>
<gene>
    <name evidence="1" type="ORF">C1Y40_02289</name>
</gene>
<dbReference type="Proteomes" id="UP000238296">
    <property type="component" value="Unassembled WGS sequence"/>
</dbReference>
<comment type="caution">
    <text evidence="1">The sequence shown here is derived from an EMBL/GenBank/DDBJ whole genome shotgun (WGS) entry which is preliminary data.</text>
</comment>
<accession>A0A2S8BLF2</accession>
<protein>
    <submittedName>
        <fullName evidence="1">Uncharacterized protein</fullName>
    </submittedName>
</protein>
<organism evidence="1 2">
    <name type="scientific">Mycobacterium talmoniae</name>
    <dbReference type="NCBI Taxonomy" id="1858794"/>
    <lineage>
        <taxon>Bacteria</taxon>
        <taxon>Bacillati</taxon>
        <taxon>Actinomycetota</taxon>
        <taxon>Actinomycetes</taxon>
        <taxon>Mycobacteriales</taxon>
        <taxon>Mycobacteriaceae</taxon>
        <taxon>Mycobacterium</taxon>
    </lineage>
</organism>
<dbReference type="EMBL" id="PPEA01000325">
    <property type="protein sequence ID" value="PQM47507.1"/>
    <property type="molecule type" value="Genomic_DNA"/>
</dbReference>
<proteinExistence type="predicted"/>
<dbReference type="AlphaFoldDB" id="A0A2S8BLF2"/>
<reference evidence="1 2" key="1">
    <citation type="journal article" date="2017" name="Int. J. Syst. Evol. Microbiol.">
        <title>Mycobacterium talmoniae sp. nov., a slowly growing mycobacterium isolated from human respiratory samples.</title>
        <authorList>
            <person name="Davidson R.M."/>
            <person name="DeGroote M.A."/>
            <person name="Marola J.L."/>
            <person name="Buss S."/>
            <person name="Jones V."/>
            <person name="McNeil M.R."/>
            <person name="Freifeld A.G."/>
            <person name="Elaine Epperson L."/>
            <person name="Hasan N.A."/>
            <person name="Jackson M."/>
            <person name="Iwen P.C."/>
            <person name="Salfinger M."/>
            <person name="Strong M."/>
        </authorList>
    </citation>
    <scope>NUCLEOTIDE SEQUENCE [LARGE SCALE GENOMIC DNA]</scope>
    <source>
        <strain evidence="1 2">ATCC BAA-2683</strain>
    </source>
</reference>